<name>A0A660KQJ0_9ROSI</name>
<evidence type="ECO:0000256" key="5">
    <source>
        <dbReference type="ARBA" id="ARBA00037626"/>
    </source>
</evidence>
<gene>
    <name evidence="8" type="ORF">FH972_010265</name>
</gene>
<dbReference type="SUPFAM" id="SSF49503">
    <property type="entry name" value="Cupredoxins"/>
    <property type="match status" value="1"/>
</dbReference>
<dbReference type="GO" id="GO:0005886">
    <property type="term" value="C:plasma membrane"/>
    <property type="evidence" value="ECO:0007669"/>
    <property type="project" value="TreeGrafter"/>
</dbReference>
<feature type="domain" description="Phytocyanin" evidence="7">
    <location>
        <begin position="27"/>
        <end position="127"/>
    </location>
</feature>
<dbReference type="InterPro" id="IPR003245">
    <property type="entry name" value="Phytocyanin_dom"/>
</dbReference>
<dbReference type="AlphaFoldDB" id="A0A660KQJ0"/>
<dbReference type="GO" id="GO:0009055">
    <property type="term" value="F:electron transfer activity"/>
    <property type="evidence" value="ECO:0007669"/>
    <property type="project" value="InterPro"/>
</dbReference>
<dbReference type="InterPro" id="IPR008972">
    <property type="entry name" value="Cupredoxin"/>
</dbReference>
<dbReference type="EMBL" id="CM017324">
    <property type="protein sequence ID" value="KAE8037698.1"/>
    <property type="molecule type" value="Genomic_DNA"/>
</dbReference>
<comment type="function">
    <text evidence="5">May act as a carbohydrate transporter.</text>
</comment>
<keyword evidence="3" id="KW-0325">Glycoprotein</keyword>
<accession>A0A660KQJ0</accession>
<feature type="signal peptide" evidence="6">
    <location>
        <begin position="1"/>
        <end position="23"/>
    </location>
</feature>
<evidence type="ECO:0000313" key="9">
    <source>
        <dbReference type="Proteomes" id="UP000327013"/>
    </source>
</evidence>
<dbReference type="FunFam" id="2.60.40.420:FF:000018">
    <property type="entry name" value="Lamin-like protein"/>
    <property type="match status" value="1"/>
</dbReference>
<evidence type="ECO:0000256" key="1">
    <source>
        <dbReference type="ARBA" id="ARBA00022729"/>
    </source>
</evidence>
<keyword evidence="1 6" id="KW-0732">Signal</keyword>
<dbReference type="PANTHER" id="PTHR33021">
    <property type="entry name" value="BLUE COPPER PROTEIN"/>
    <property type="match status" value="1"/>
</dbReference>
<dbReference type="Pfam" id="PF02298">
    <property type="entry name" value="Cu_bind_like"/>
    <property type="match status" value="1"/>
</dbReference>
<dbReference type="PROSITE" id="PS51485">
    <property type="entry name" value="PHYTOCYANIN"/>
    <property type="match status" value="1"/>
</dbReference>
<dbReference type="OrthoDB" id="676939at2759"/>
<comment type="similarity">
    <text evidence="4">Belongs to the early nodulin-like (ENODL) family.</text>
</comment>
<evidence type="ECO:0000256" key="2">
    <source>
        <dbReference type="ARBA" id="ARBA00023157"/>
    </source>
</evidence>
<evidence type="ECO:0000256" key="4">
    <source>
        <dbReference type="ARBA" id="ARBA00035011"/>
    </source>
</evidence>
<sequence>MENFRKIVLWLIAVMMGTFLVECRDSVLHRVGGGRYSWAPHINFAEWSSHEQFYVGDWLYFGFDKHIYDVLEVNKTSYENCIDKNFIKNITQGGRDVFNLSNAKPYYFLSGRGHCSKGMKVAVYVRDYAAPPLGVAPFLVYNGFASTTNSRLIQLVMLATALAWAFL</sequence>
<dbReference type="InterPro" id="IPR039391">
    <property type="entry name" value="Phytocyanin-like"/>
</dbReference>
<evidence type="ECO:0000256" key="6">
    <source>
        <dbReference type="SAM" id="SignalP"/>
    </source>
</evidence>
<keyword evidence="2" id="KW-1015">Disulfide bond</keyword>
<dbReference type="PANTHER" id="PTHR33021:SF262">
    <property type="entry name" value="EARLY NODULIN-LIKE PROTEIN 20"/>
    <property type="match status" value="1"/>
</dbReference>
<dbReference type="Gene3D" id="2.60.40.420">
    <property type="entry name" value="Cupredoxins - blue copper proteins"/>
    <property type="match status" value="1"/>
</dbReference>
<reference evidence="8 9" key="1">
    <citation type="submission" date="2019-06" db="EMBL/GenBank/DDBJ databases">
        <title>A chromosomal-level reference genome of Carpinus fangiana (Coryloideae, Betulaceae).</title>
        <authorList>
            <person name="Yang X."/>
            <person name="Wang Z."/>
            <person name="Zhang L."/>
            <person name="Hao G."/>
            <person name="Liu J."/>
            <person name="Yang Y."/>
        </authorList>
    </citation>
    <scope>NUCLEOTIDE SEQUENCE [LARGE SCALE GENOMIC DNA]</scope>
    <source>
        <strain evidence="8">Cfa_2016G</strain>
        <tissue evidence="8">Leaf</tissue>
    </source>
</reference>
<evidence type="ECO:0000259" key="7">
    <source>
        <dbReference type="PROSITE" id="PS51485"/>
    </source>
</evidence>
<protein>
    <recommendedName>
        <fullName evidence="7">Phytocyanin domain-containing protein</fullName>
    </recommendedName>
</protein>
<organism evidence="8 9">
    <name type="scientific">Carpinus fangiana</name>
    <dbReference type="NCBI Taxonomy" id="176857"/>
    <lineage>
        <taxon>Eukaryota</taxon>
        <taxon>Viridiplantae</taxon>
        <taxon>Streptophyta</taxon>
        <taxon>Embryophyta</taxon>
        <taxon>Tracheophyta</taxon>
        <taxon>Spermatophyta</taxon>
        <taxon>Magnoliopsida</taxon>
        <taxon>eudicotyledons</taxon>
        <taxon>Gunneridae</taxon>
        <taxon>Pentapetalae</taxon>
        <taxon>rosids</taxon>
        <taxon>fabids</taxon>
        <taxon>Fagales</taxon>
        <taxon>Betulaceae</taxon>
        <taxon>Carpinus</taxon>
    </lineage>
</organism>
<feature type="chain" id="PRO_5024987561" description="Phytocyanin domain-containing protein" evidence="6">
    <location>
        <begin position="24"/>
        <end position="167"/>
    </location>
</feature>
<dbReference type="Proteomes" id="UP000327013">
    <property type="component" value="Chromosome 4"/>
</dbReference>
<proteinExistence type="inferred from homology"/>
<keyword evidence="9" id="KW-1185">Reference proteome</keyword>
<evidence type="ECO:0000313" key="8">
    <source>
        <dbReference type="EMBL" id="KAE8037698.1"/>
    </source>
</evidence>
<evidence type="ECO:0000256" key="3">
    <source>
        <dbReference type="ARBA" id="ARBA00023180"/>
    </source>
</evidence>